<gene>
    <name evidence="1" type="ORF">HAX54_038196</name>
</gene>
<dbReference type="EMBL" id="JACEIK010000052">
    <property type="protein sequence ID" value="MCD7448102.1"/>
    <property type="molecule type" value="Genomic_DNA"/>
</dbReference>
<comment type="caution">
    <text evidence="1">The sequence shown here is derived from an EMBL/GenBank/DDBJ whole genome shotgun (WGS) entry which is preliminary data.</text>
</comment>
<evidence type="ECO:0000313" key="1">
    <source>
        <dbReference type="EMBL" id="MCD7448102.1"/>
    </source>
</evidence>
<reference evidence="1 2" key="1">
    <citation type="journal article" date="2021" name="BMC Genomics">
        <title>Datura genome reveals duplications of psychoactive alkaloid biosynthetic genes and high mutation rate following tissue culture.</title>
        <authorList>
            <person name="Rajewski A."/>
            <person name="Carter-House D."/>
            <person name="Stajich J."/>
            <person name="Litt A."/>
        </authorList>
    </citation>
    <scope>NUCLEOTIDE SEQUENCE [LARGE SCALE GENOMIC DNA]</scope>
    <source>
        <strain evidence="1">AR-01</strain>
    </source>
</reference>
<organism evidence="1 2">
    <name type="scientific">Datura stramonium</name>
    <name type="common">Jimsonweed</name>
    <name type="synonym">Common thornapple</name>
    <dbReference type="NCBI Taxonomy" id="4076"/>
    <lineage>
        <taxon>Eukaryota</taxon>
        <taxon>Viridiplantae</taxon>
        <taxon>Streptophyta</taxon>
        <taxon>Embryophyta</taxon>
        <taxon>Tracheophyta</taxon>
        <taxon>Spermatophyta</taxon>
        <taxon>Magnoliopsida</taxon>
        <taxon>eudicotyledons</taxon>
        <taxon>Gunneridae</taxon>
        <taxon>Pentapetalae</taxon>
        <taxon>asterids</taxon>
        <taxon>lamiids</taxon>
        <taxon>Solanales</taxon>
        <taxon>Solanaceae</taxon>
        <taxon>Solanoideae</taxon>
        <taxon>Datureae</taxon>
        <taxon>Datura</taxon>
    </lineage>
</organism>
<sequence>MLIGVSEKRRFIKRKPQDMEHITFRLKVEYILGESIRHEEEIEGKEEHYLNWAGLQVDDDDVKAVIKLGRGDDENGGVT</sequence>
<keyword evidence="2" id="KW-1185">Reference proteome</keyword>
<proteinExistence type="predicted"/>
<accession>A0ABS8RNB1</accession>
<protein>
    <submittedName>
        <fullName evidence="1">Uncharacterized protein</fullName>
    </submittedName>
</protein>
<dbReference type="Proteomes" id="UP000823775">
    <property type="component" value="Unassembled WGS sequence"/>
</dbReference>
<evidence type="ECO:0000313" key="2">
    <source>
        <dbReference type="Proteomes" id="UP000823775"/>
    </source>
</evidence>
<name>A0ABS8RNB1_DATST</name>